<proteinExistence type="predicted"/>
<accession>A0AAW4W9Q6</accession>
<dbReference type="InterPro" id="IPR035919">
    <property type="entry name" value="EAL_sf"/>
</dbReference>
<dbReference type="SUPFAM" id="SSF55073">
    <property type="entry name" value="Nucleotide cyclase"/>
    <property type="match status" value="1"/>
</dbReference>
<dbReference type="PROSITE" id="PS50883">
    <property type="entry name" value="EAL"/>
    <property type="match status" value="1"/>
</dbReference>
<feature type="transmembrane region" description="Helical" evidence="1">
    <location>
        <begin position="6"/>
        <end position="24"/>
    </location>
</feature>
<protein>
    <submittedName>
        <fullName evidence="3">EAL domain-containing protein</fullName>
    </submittedName>
</protein>
<feature type="transmembrane region" description="Helical" evidence="1">
    <location>
        <begin position="138"/>
        <end position="158"/>
    </location>
</feature>
<dbReference type="InterPro" id="IPR043128">
    <property type="entry name" value="Rev_trsase/Diguanyl_cyclase"/>
</dbReference>
<feature type="transmembrane region" description="Helical" evidence="1">
    <location>
        <begin position="67"/>
        <end position="91"/>
    </location>
</feature>
<feature type="transmembrane region" description="Helical" evidence="1">
    <location>
        <begin position="36"/>
        <end position="55"/>
    </location>
</feature>
<dbReference type="Proteomes" id="UP001198893">
    <property type="component" value="Unassembled WGS sequence"/>
</dbReference>
<dbReference type="InterPro" id="IPR029787">
    <property type="entry name" value="Nucleotide_cyclase"/>
</dbReference>
<feature type="transmembrane region" description="Helical" evidence="1">
    <location>
        <begin position="103"/>
        <end position="126"/>
    </location>
</feature>
<feature type="domain" description="EAL" evidence="2">
    <location>
        <begin position="382"/>
        <end position="635"/>
    </location>
</feature>
<dbReference type="Gene3D" id="3.20.20.450">
    <property type="entry name" value="EAL domain"/>
    <property type="match status" value="1"/>
</dbReference>
<dbReference type="Pfam" id="PF00990">
    <property type="entry name" value="GGDEF"/>
    <property type="match status" value="1"/>
</dbReference>
<dbReference type="InterPro" id="IPR001633">
    <property type="entry name" value="EAL_dom"/>
</dbReference>
<organism evidence="3 4">
    <name type="scientific">Roseburia amylophila</name>
    <dbReference type="NCBI Taxonomy" id="2981794"/>
    <lineage>
        <taxon>Bacteria</taxon>
        <taxon>Bacillati</taxon>
        <taxon>Bacillota</taxon>
        <taxon>Clostridia</taxon>
        <taxon>Lachnospirales</taxon>
        <taxon>Lachnospiraceae</taxon>
        <taxon>Roseburia</taxon>
    </lineage>
</organism>
<gene>
    <name evidence="3" type="ORF">LKD47_04190</name>
</gene>
<comment type="caution">
    <text evidence="3">The sequence shown here is derived from an EMBL/GenBank/DDBJ whole genome shotgun (WGS) entry which is preliminary data.</text>
</comment>
<evidence type="ECO:0000256" key="1">
    <source>
        <dbReference type="SAM" id="Phobius"/>
    </source>
</evidence>
<dbReference type="AlphaFoldDB" id="A0AAW4W9Q6"/>
<dbReference type="Pfam" id="PF00563">
    <property type="entry name" value="EAL"/>
    <property type="match status" value="1"/>
</dbReference>
<sequence>MEHLVYYDIAAAFVLLTALVAYHLRKYSDNFQSRVYRVMLYALLVVSTSDFLLFWKEITFGKTGTTVLLYICILGQVVAAAAYLLYILCLTGRVERFIRKEKGWLFVPAWIVIALLVVQLFIPYLFKVGTDGSYQRQNGIMLFYLCMIYFYLMGEVFLVRFRKRLSFEVLFSTTVFAVVSVFTLVLHIAFPGFRFQFFGMAMCVLLYLISSERPQEYTVPELEIMNRRAFLKESEERLLGSERFPMLVIKVHNLKVMRQTLGNDSVNEFLKEMVAFFRKLIDNSRIYQFSQSVYVLALDRKKKDIDSSLLIRQILDRFEQPWHSGSVETKFRIHISSIVCPRDANNLNGLIDYIQYMRSLSSENGNVVLKTAEMDIDRPKRELRIRKLLNDAVDHKGFEVFYQPIYSVTENRIVSAEALIRLKDQSMGYISPEEFIPIAEKSGMIMQIGEFVFETVCRFIREKQLTDYGLQYIEINLSVVQCMQENLAERLTEIMKKYHVAPAQINLEITETAAAHSDMLENNIKILHKQGIEFSLDDYGSGYSNTDYLFRFPFRIVKIDKTILWEAFKNEKAMIALRNTIRMIKELGLEIVVEGVENQEYVDYLTEQHCDYLQGYFYSKPIPDRDFLELLRRENAQYYAERFSKNELSDIITT</sequence>
<dbReference type="PANTHER" id="PTHR33121">
    <property type="entry name" value="CYCLIC DI-GMP PHOSPHODIESTERASE PDEF"/>
    <property type="match status" value="1"/>
</dbReference>
<evidence type="ECO:0000313" key="4">
    <source>
        <dbReference type="Proteomes" id="UP001198893"/>
    </source>
</evidence>
<keyword evidence="1" id="KW-1133">Transmembrane helix</keyword>
<dbReference type="CDD" id="cd01948">
    <property type="entry name" value="EAL"/>
    <property type="match status" value="1"/>
</dbReference>
<name>A0AAW4W9Q6_9FIRM</name>
<dbReference type="Gene3D" id="3.30.70.270">
    <property type="match status" value="1"/>
</dbReference>
<dbReference type="EMBL" id="JAJEQW010000003">
    <property type="protein sequence ID" value="MCC2241506.1"/>
    <property type="molecule type" value="Genomic_DNA"/>
</dbReference>
<dbReference type="PANTHER" id="PTHR33121:SF71">
    <property type="entry name" value="OXYGEN SENSOR PROTEIN DOSP"/>
    <property type="match status" value="1"/>
</dbReference>
<evidence type="ECO:0000259" key="2">
    <source>
        <dbReference type="PROSITE" id="PS50883"/>
    </source>
</evidence>
<dbReference type="GO" id="GO:0071111">
    <property type="term" value="F:cyclic-guanylate-specific phosphodiesterase activity"/>
    <property type="evidence" value="ECO:0007669"/>
    <property type="project" value="InterPro"/>
</dbReference>
<keyword evidence="1" id="KW-0812">Transmembrane</keyword>
<keyword evidence="1" id="KW-0472">Membrane</keyword>
<dbReference type="SMART" id="SM00052">
    <property type="entry name" value="EAL"/>
    <property type="match status" value="1"/>
</dbReference>
<dbReference type="RefSeq" id="WP_227709763.1">
    <property type="nucleotide sequence ID" value="NZ_JAJEQW010000003.1"/>
</dbReference>
<feature type="transmembrane region" description="Helical" evidence="1">
    <location>
        <begin position="165"/>
        <end position="186"/>
    </location>
</feature>
<dbReference type="SUPFAM" id="SSF141868">
    <property type="entry name" value="EAL domain-like"/>
    <property type="match status" value="1"/>
</dbReference>
<evidence type="ECO:0000313" key="3">
    <source>
        <dbReference type="EMBL" id="MCC2241506.1"/>
    </source>
</evidence>
<dbReference type="InterPro" id="IPR000160">
    <property type="entry name" value="GGDEF_dom"/>
</dbReference>
<reference evidence="3" key="1">
    <citation type="submission" date="2021-10" db="EMBL/GenBank/DDBJ databases">
        <title>Anaerobic single-cell dispensing facilitates the cultivation of human gut bacteria.</title>
        <authorList>
            <person name="Afrizal A."/>
        </authorList>
    </citation>
    <scope>NUCLEOTIDE SEQUENCE</scope>
    <source>
        <strain evidence="3">CLA-AA-H204</strain>
    </source>
</reference>
<dbReference type="InterPro" id="IPR050706">
    <property type="entry name" value="Cyclic-di-GMP_PDE-like"/>
</dbReference>